<comment type="caution">
    <text evidence="2">The sequence shown here is derived from an EMBL/GenBank/DDBJ whole genome shotgun (WGS) entry which is preliminary data.</text>
</comment>
<dbReference type="EMBL" id="JABVEC010000048">
    <property type="protein sequence ID" value="MBC6470775.1"/>
    <property type="molecule type" value="Genomic_DNA"/>
</dbReference>
<evidence type="ECO:0000256" key="1">
    <source>
        <dbReference type="SAM" id="MobiDB-lite"/>
    </source>
</evidence>
<dbReference type="RefSeq" id="WP_187247815.1">
    <property type="nucleotide sequence ID" value="NZ_BAAAOK010000011.1"/>
</dbReference>
<dbReference type="InterPro" id="IPR036388">
    <property type="entry name" value="WH-like_DNA-bd_sf"/>
</dbReference>
<feature type="region of interest" description="Disordered" evidence="1">
    <location>
        <begin position="213"/>
        <end position="234"/>
    </location>
</feature>
<gene>
    <name evidence="2" type="ORF">HKK74_35585</name>
</gene>
<evidence type="ECO:0000313" key="3">
    <source>
        <dbReference type="Proteomes" id="UP000805614"/>
    </source>
</evidence>
<feature type="compositionally biased region" description="Polar residues" evidence="1">
    <location>
        <begin position="285"/>
        <end position="308"/>
    </location>
</feature>
<evidence type="ECO:0000313" key="2">
    <source>
        <dbReference type="EMBL" id="MBC6470775.1"/>
    </source>
</evidence>
<organism evidence="2 3">
    <name type="scientific">Actinomadura alba</name>
    <dbReference type="NCBI Taxonomy" id="406431"/>
    <lineage>
        <taxon>Bacteria</taxon>
        <taxon>Bacillati</taxon>
        <taxon>Actinomycetota</taxon>
        <taxon>Actinomycetes</taxon>
        <taxon>Streptosporangiales</taxon>
        <taxon>Thermomonosporaceae</taxon>
        <taxon>Actinomadura</taxon>
    </lineage>
</organism>
<name>A0ABR7M185_9ACTN</name>
<dbReference type="SUPFAM" id="SSF88659">
    <property type="entry name" value="Sigma3 and sigma4 domains of RNA polymerase sigma factors"/>
    <property type="match status" value="1"/>
</dbReference>
<dbReference type="InterPro" id="IPR013324">
    <property type="entry name" value="RNA_pol_sigma_r3/r4-like"/>
</dbReference>
<feature type="compositionally biased region" description="Pro residues" evidence="1">
    <location>
        <begin position="213"/>
        <end position="228"/>
    </location>
</feature>
<feature type="compositionally biased region" description="Pro residues" evidence="1">
    <location>
        <begin position="405"/>
        <end position="421"/>
    </location>
</feature>
<dbReference type="Proteomes" id="UP000805614">
    <property type="component" value="Unassembled WGS sequence"/>
</dbReference>
<keyword evidence="3" id="KW-1185">Reference proteome</keyword>
<feature type="region of interest" description="Disordered" evidence="1">
    <location>
        <begin position="283"/>
        <end position="430"/>
    </location>
</feature>
<feature type="compositionally biased region" description="Pro residues" evidence="1">
    <location>
        <begin position="384"/>
        <end position="397"/>
    </location>
</feature>
<sequence>MTARQAILEVTVYDGQETARPTATDPERNLREQALYDAHAPRLYAYCWSLVGDDASEALKDTFAAVGRLGEPRGGELLWLYALARTACLRRGGLDPAFGRAHDPDPLRRAAGRLRTVHREVLVLSAGDRLDAPDIARLLGVATDTVRQLIQTAGAQLERAVLDALMHEPMSARHDDVIAAFEKGRLPELLARRAPAQPPALLRAEVLPFAGPPVTPSRPLPDTPPGTAPLPAVSPQMPLVVIGTRTTATTGYSAGRRTRRIAQTAGLAAAAAAAAGLFAAWPSSGGDSPSDQTAMAPSTNGYSASLASTPDYPGADPGNTVAAPFSHVPGITPVPQPSWPDGAGGAPKPASPNGDARSTGRGATPKPATVPPPVWTPPVTATPTPTPTDPPSDPPETPSETPSETPQPTPTPSADPTTPVPDEPERPAVD</sequence>
<dbReference type="Gene3D" id="1.10.10.10">
    <property type="entry name" value="Winged helix-like DNA-binding domain superfamily/Winged helix DNA-binding domain"/>
    <property type="match status" value="1"/>
</dbReference>
<proteinExistence type="predicted"/>
<accession>A0ABR7M185</accession>
<protein>
    <recommendedName>
        <fullName evidence="4">DNA-directed RNA polymerase specialized sigma subunit, sigma24 family</fullName>
    </recommendedName>
</protein>
<evidence type="ECO:0008006" key="4">
    <source>
        <dbReference type="Google" id="ProtNLM"/>
    </source>
</evidence>
<reference evidence="2 3" key="1">
    <citation type="submission" date="2020-06" db="EMBL/GenBank/DDBJ databases">
        <title>Actinomadura xiongansis sp. nov., isolated from soil of Baiyangdian.</title>
        <authorList>
            <person name="Zhang X."/>
        </authorList>
    </citation>
    <scope>NUCLEOTIDE SEQUENCE [LARGE SCALE GENOMIC DNA]</scope>
    <source>
        <strain evidence="2 3">HBUM206468</strain>
    </source>
</reference>